<sequence length="412" mass="46305">MDKLGLDLIRLVLVDHLSDGRNASRVCSEWRGICGPMQFRHLIVKQSHMVETAECFLNHPYLLAQTRDVTFLDLKKLSPDDVRKATNALGAILPRRKLERFTLRRCRSPEILSFDASFILLFDKLYFIDSVIPPCAASALPRRDWKQVHFCDAQWSPGVQGVRQSTRTLRALRTETLWVEPWVEFNSCTEEAKLIPLMSSLMATADCLTLVGPNFSYSSPSDQDAFAWMSPTVRHLSIASTCCYSFEGGSCWLDWTGFDLCRMGSLSSLWVVAESQELQALKNTVLRGISASLVSVHFELHPDEDDLDGVQSLQRAIASHTQLQSVVFNVCLCRAGHEPLDHDESTGLPFIDPEAASRVARQEELWRQKGASFNFVRTDETLQGLSHAGQERWVHGQDSCMVCTGGYHVPLS</sequence>
<dbReference type="EMBL" id="KN880827">
    <property type="protein sequence ID" value="KIY62084.1"/>
    <property type="molecule type" value="Genomic_DNA"/>
</dbReference>
<accession>A0A0D7AW47</accession>
<proteinExistence type="predicted"/>
<evidence type="ECO:0000313" key="2">
    <source>
        <dbReference type="Proteomes" id="UP000054007"/>
    </source>
</evidence>
<protein>
    <recommendedName>
        <fullName evidence="3">F-box domain-containing protein</fullName>
    </recommendedName>
</protein>
<dbReference type="AlphaFoldDB" id="A0A0D7AW47"/>
<gene>
    <name evidence="1" type="ORF">CYLTODRAFT_494887</name>
</gene>
<name>A0A0D7AW47_9AGAR</name>
<reference evidence="1 2" key="1">
    <citation type="journal article" date="2015" name="Fungal Genet. Biol.">
        <title>Evolution of novel wood decay mechanisms in Agaricales revealed by the genome sequences of Fistulina hepatica and Cylindrobasidium torrendii.</title>
        <authorList>
            <person name="Floudas D."/>
            <person name="Held B.W."/>
            <person name="Riley R."/>
            <person name="Nagy L.G."/>
            <person name="Koehler G."/>
            <person name="Ransdell A.S."/>
            <person name="Younus H."/>
            <person name="Chow J."/>
            <person name="Chiniquy J."/>
            <person name="Lipzen A."/>
            <person name="Tritt A."/>
            <person name="Sun H."/>
            <person name="Haridas S."/>
            <person name="LaButti K."/>
            <person name="Ohm R.A."/>
            <person name="Kues U."/>
            <person name="Blanchette R.A."/>
            <person name="Grigoriev I.V."/>
            <person name="Minto R.E."/>
            <person name="Hibbett D.S."/>
        </authorList>
    </citation>
    <scope>NUCLEOTIDE SEQUENCE [LARGE SCALE GENOMIC DNA]</scope>
    <source>
        <strain evidence="1 2">FP15055 ss-10</strain>
    </source>
</reference>
<evidence type="ECO:0008006" key="3">
    <source>
        <dbReference type="Google" id="ProtNLM"/>
    </source>
</evidence>
<organism evidence="1 2">
    <name type="scientific">Cylindrobasidium torrendii FP15055 ss-10</name>
    <dbReference type="NCBI Taxonomy" id="1314674"/>
    <lineage>
        <taxon>Eukaryota</taxon>
        <taxon>Fungi</taxon>
        <taxon>Dikarya</taxon>
        <taxon>Basidiomycota</taxon>
        <taxon>Agaricomycotina</taxon>
        <taxon>Agaricomycetes</taxon>
        <taxon>Agaricomycetidae</taxon>
        <taxon>Agaricales</taxon>
        <taxon>Marasmiineae</taxon>
        <taxon>Physalacriaceae</taxon>
        <taxon>Cylindrobasidium</taxon>
    </lineage>
</organism>
<evidence type="ECO:0000313" key="1">
    <source>
        <dbReference type="EMBL" id="KIY62084.1"/>
    </source>
</evidence>
<keyword evidence="2" id="KW-1185">Reference proteome</keyword>
<dbReference type="Proteomes" id="UP000054007">
    <property type="component" value="Unassembled WGS sequence"/>
</dbReference>